<evidence type="ECO:0000313" key="11">
    <source>
        <dbReference type="EMBL" id="OQV20961.1"/>
    </source>
</evidence>
<evidence type="ECO:0000256" key="6">
    <source>
        <dbReference type="ARBA" id="ARBA00023136"/>
    </source>
</evidence>
<protein>
    <submittedName>
        <fullName evidence="11">Uncharacterized protein</fullName>
    </submittedName>
</protein>
<dbReference type="Pfam" id="PF18139">
    <property type="entry name" value="LSDAT_euk"/>
    <property type="match status" value="1"/>
</dbReference>
<keyword evidence="6 8" id="KW-0472">Membrane</keyword>
<feature type="transmembrane region" description="Helical" evidence="8">
    <location>
        <begin position="898"/>
        <end position="917"/>
    </location>
</feature>
<evidence type="ECO:0000313" key="12">
    <source>
        <dbReference type="Proteomes" id="UP000192578"/>
    </source>
</evidence>
<evidence type="ECO:0000256" key="4">
    <source>
        <dbReference type="ARBA" id="ARBA00022989"/>
    </source>
</evidence>
<evidence type="ECO:0000256" key="8">
    <source>
        <dbReference type="SAM" id="Phobius"/>
    </source>
</evidence>
<comment type="caution">
    <text evidence="11">The sequence shown here is derived from an EMBL/GenBank/DDBJ whole genome shotgun (WGS) entry which is preliminary data.</text>
</comment>
<dbReference type="EMBL" id="MTYJ01000026">
    <property type="protein sequence ID" value="OQV20961.1"/>
    <property type="molecule type" value="Genomic_DNA"/>
</dbReference>
<dbReference type="InterPro" id="IPR050927">
    <property type="entry name" value="TRPM"/>
</dbReference>
<feature type="transmembrane region" description="Helical" evidence="8">
    <location>
        <begin position="761"/>
        <end position="781"/>
    </location>
</feature>
<dbReference type="OrthoDB" id="10056930at2759"/>
<keyword evidence="2" id="KW-0813">Transport</keyword>
<evidence type="ECO:0000256" key="7">
    <source>
        <dbReference type="ARBA" id="ARBA00023303"/>
    </source>
</evidence>
<dbReference type="GO" id="GO:0030001">
    <property type="term" value="P:metal ion transport"/>
    <property type="evidence" value="ECO:0007669"/>
    <property type="project" value="TreeGrafter"/>
</dbReference>
<dbReference type="PANTHER" id="PTHR13800:SF41">
    <property type="entry name" value="PROTEIN CED-11"/>
    <property type="match status" value="1"/>
</dbReference>
<dbReference type="InterPro" id="IPR057366">
    <property type="entry name" value="TRPM-like"/>
</dbReference>
<proteinExistence type="predicted"/>
<accession>A0A1W0X0G9</accession>
<dbReference type="PANTHER" id="PTHR13800">
    <property type="entry name" value="TRANSIENT RECEPTOR POTENTIAL CATION CHANNEL, SUBFAMILY M, MEMBER 6"/>
    <property type="match status" value="1"/>
</dbReference>
<dbReference type="InterPro" id="IPR041491">
    <property type="entry name" value="TRPM_SLOG"/>
</dbReference>
<keyword evidence="4 8" id="KW-1133">Transmembrane helix</keyword>
<dbReference type="Pfam" id="PF25508">
    <property type="entry name" value="TRPM2"/>
    <property type="match status" value="1"/>
</dbReference>
<evidence type="ECO:0000259" key="9">
    <source>
        <dbReference type="Pfam" id="PF18139"/>
    </source>
</evidence>
<comment type="subcellular location">
    <subcellularLocation>
        <location evidence="1">Membrane</location>
        <topology evidence="1">Multi-pass membrane protein</topology>
    </subcellularLocation>
</comment>
<evidence type="ECO:0000256" key="3">
    <source>
        <dbReference type="ARBA" id="ARBA00022692"/>
    </source>
</evidence>
<feature type="transmembrane region" description="Helical" evidence="8">
    <location>
        <begin position="1048"/>
        <end position="1066"/>
    </location>
</feature>
<name>A0A1W0X0G9_HYPEX</name>
<reference evidence="12" key="1">
    <citation type="submission" date="2017-01" db="EMBL/GenBank/DDBJ databases">
        <title>Comparative genomics of anhydrobiosis in the tardigrade Hypsibius dujardini.</title>
        <authorList>
            <person name="Yoshida Y."/>
            <person name="Koutsovoulos G."/>
            <person name="Laetsch D."/>
            <person name="Stevens L."/>
            <person name="Kumar S."/>
            <person name="Horikawa D."/>
            <person name="Ishino K."/>
            <person name="Komine S."/>
            <person name="Tomita M."/>
            <person name="Blaxter M."/>
            <person name="Arakawa K."/>
        </authorList>
    </citation>
    <scope>NUCLEOTIDE SEQUENCE [LARGE SCALE GENOMIC DNA]</scope>
    <source>
        <strain evidence="12">Z151</strain>
    </source>
</reference>
<dbReference type="Gene3D" id="3.90.79.10">
    <property type="entry name" value="Nucleoside Triphosphate Pyrophosphohydrolase"/>
    <property type="match status" value="1"/>
</dbReference>
<organism evidence="11 12">
    <name type="scientific">Hypsibius exemplaris</name>
    <name type="common">Freshwater tardigrade</name>
    <dbReference type="NCBI Taxonomy" id="2072580"/>
    <lineage>
        <taxon>Eukaryota</taxon>
        <taxon>Metazoa</taxon>
        <taxon>Ecdysozoa</taxon>
        <taxon>Tardigrada</taxon>
        <taxon>Eutardigrada</taxon>
        <taxon>Parachela</taxon>
        <taxon>Hypsibioidea</taxon>
        <taxon>Hypsibiidae</taxon>
        <taxon>Hypsibius</taxon>
    </lineage>
</organism>
<evidence type="ECO:0000259" key="10">
    <source>
        <dbReference type="Pfam" id="PF25508"/>
    </source>
</evidence>
<evidence type="ECO:0000256" key="2">
    <source>
        <dbReference type="ARBA" id="ARBA00022448"/>
    </source>
</evidence>
<gene>
    <name evidence="11" type="ORF">BV898_05036</name>
</gene>
<keyword evidence="3 8" id="KW-0812">Transmembrane</keyword>
<feature type="transmembrane region" description="Helical" evidence="8">
    <location>
        <begin position="1000"/>
        <end position="1018"/>
    </location>
</feature>
<sequence>MTRAGVLHFTQRTDSITDSENGLLAALPLKLTDKKNETQEDLRASPLILSKKKPFLLFDAKQAGPEIALELTSRYFSHPPDVLVSFVSGTDLFHTWKRDDFRSALQAGIVKLLSALDLMIIDDGLNYGLTRLLASAIRSEEEYRSHTSGQSAKKPFINYLGIVPLQKVANSDKFRSERGASDDSSIEVVPRRPGAALDDGFDLNPHHSHYILLDKSPEDVNFLRVDVEKQLQGQLALQQAQMVADSTEDPSTTSMSFVPHVIILFQGGLEELDRVQAYLELHTPVLILNGCGGIADVIVGAMKSSSEPDEKRLRGALSSRLVRAFPTLQRNERLRQEYTNKLMHVIRQAAPPSKLCQIIDCTRLDTFESLDKPLLQAVIISSAARHANWDQMVRNFMLCLKCNRSDICAAFLVNSPPWCDIPSKIPYPGMVSALIYPGREAFVDMLLQQRFPVRFLTSYMDLVALFRKAVGKELFLGLVWDDILGHNQSDPIREEFVLIELNPLIYKLTGVRNYLDFYELSRVALTRDDTLVSPAVSDANGLNALIVFAVLLNRAKLVKVLLKYAMDPIPTIVFVETMYRGMYRHTVNTELRTGLKRQADEFGTMATEILDAGIRESPQRAKTFFQRTIPAYNGKTTLEMAFDARNRTFISNPLVQNWLDSFGNGFIRVKGGCEELKMVLSAYLLFPMYIWLSFPKLVQEKSAAVAESGFTYEPQSKQQALGLLESIKSQKNLSGIAKYTERYPPFFSMVHAVWSAPIVKYWTWFIIYILFLIVIGTDMMMPACTNWGLDIAVVILTLLIWLELVLRTVMDILYRRRMDVLLRATDIIFQTVFNVLFIIYRVATYNRYEHPFAGRVILAFGVMYYYYSVWQMFFVFSRQLGPLVRICMIMFKQDLPKWLIMMLPFFISVTVVWQAIITPDYPFTGEDWRRAIYRSTFTFFGAFYTELEYSESCEANTKINWNNFSQPLAADPLDRCWLGDYSDHKCNTVSFWAYVFVGNYYFFLKLGMTIILVVFYIFRQTVEMPKANLIWRYYRFETLFDYYWRSNLPFPLNIIGNIHLIVMYFVTGRKEMQVKLDPELVDLKQDTFIYWKSVAADYFAKKDREESSRAIPIQQAASLGAIKGGLQSIIARFGELGKKLSEVDESARDNRQRLRQTTDAVIRQISSGASHDLESVAAPHPHTRSRDSPYIGTAIRRLHVDDDKVDWETVLEHYHPEPYSRALEDFSVEEQEFVDHERDNRRALEFRMSASAASMQSTDWNAIEYNDEDAIYRKTWIVDENGDPLMYRLDANGLPMNPNGRTGLRGRGSHCRYGPNHRIILAITTTANKKSRFIIQLSPGNSGTLPNVPLCHYDSEYSVAAILLDSIFNEGDTSEDSDFDPSTIKTESELSEIVPMLYGKQWRKDPANAENTQPKSAPIRQLYRGYLDTPLNTDNAWMEALVLHVAVPSVRLEATSVYRWKTYSPAESGLLDFDAVIMRSLNL</sequence>
<keyword evidence="12" id="KW-1185">Reference proteome</keyword>
<keyword evidence="5" id="KW-0406">Ion transport</keyword>
<feature type="domain" description="TRPM-like" evidence="10">
    <location>
        <begin position="539"/>
        <end position="651"/>
    </location>
</feature>
<evidence type="ECO:0000256" key="5">
    <source>
        <dbReference type="ARBA" id="ARBA00023065"/>
    </source>
</evidence>
<feature type="transmembrane region" description="Helical" evidence="8">
    <location>
        <begin position="787"/>
        <end position="808"/>
    </location>
</feature>
<feature type="transmembrane region" description="Helical" evidence="8">
    <location>
        <begin position="676"/>
        <end position="694"/>
    </location>
</feature>
<feature type="transmembrane region" description="Helical" evidence="8">
    <location>
        <begin position="820"/>
        <end position="840"/>
    </location>
</feature>
<dbReference type="Pfam" id="PF25969">
    <property type="entry name" value="NUDT9_N"/>
    <property type="match status" value="1"/>
</dbReference>
<evidence type="ECO:0000256" key="1">
    <source>
        <dbReference type="ARBA" id="ARBA00004141"/>
    </source>
</evidence>
<feature type="transmembrane region" description="Helical" evidence="8">
    <location>
        <begin position="852"/>
        <end position="877"/>
    </location>
</feature>
<dbReference type="GO" id="GO:0005886">
    <property type="term" value="C:plasma membrane"/>
    <property type="evidence" value="ECO:0007669"/>
    <property type="project" value="TreeGrafter"/>
</dbReference>
<feature type="domain" description="TRPM SLOG" evidence="9">
    <location>
        <begin position="71"/>
        <end position="326"/>
    </location>
</feature>
<dbReference type="Proteomes" id="UP000192578">
    <property type="component" value="Unassembled WGS sequence"/>
</dbReference>
<dbReference type="GO" id="GO:0005261">
    <property type="term" value="F:monoatomic cation channel activity"/>
    <property type="evidence" value="ECO:0007669"/>
    <property type="project" value="TreeGrafter"/>
</dbReference>
<keyword evidence="7" id="KW-0407">Ion channel</keyword>